<evidence type="ECO:0000256" key="5">
    <source>
        <dbReference type="ARBA" id="ARBA00022640"/>
    </source>
</evidence>
<dbReference type="EMBL" id="JAMWBK010000009">
    <property type="protein sequence ID" value="KAJ8902164.1"/>
    <property type="molecule type" value="Genomic_DNA"/>
</dbReference>
<evidence type="ECO:0000256" key="2">
    <source>
        <dbReference type="ARBA" id="ARBA00004229"/>
    </source>
</evidence>
<feature type="transmembrane region" description="Helical" evidence="13">
    <location>
        <begin position="372"/>
        <end position="397"/>
    </location>
</feature>
<dbReference type="GO" id="GO:0008233">
    <property type="term" value="F:peptidase activity"/>
    <property type="evidence" value="ECO:0007669"/>
    <property type="project" value="UniProtKB-KW"/>
</dbReference>
<organism evidence="14 15">
    <name type="scientific">Rhodosorus marinus</name>
    <dbReference type="NCBI Taxonomy" id="101924"/>
    <lineage>
        <taxon>Eukaryota</taxon>
        <taxon>Rhodophyta</taxon>
        <taxon>Stylonematophyceae</taxon>
        <taxon>Stylonematales</taxon>
        <taxon>Stylonemataceae</taxon>
        <taxon>Rhodosorus</taxon>
    </lineage>
</organism>
<keyword evidence="6" id="KW-0645">Protease</keyword>
<protein>
    <submittedName>
        <fullName evidence="14">Uncharacterized protein</fullName>
    </submittedName>
</protein>
<evidence type="ECO:0000256" key="11">
    <source>
        <dbReference type="ARBA" id="ARBA00023136"/>
    </source>
</evidence>
<dbReference type="AlphaFoldDB" id="A0AAV8UI57"/>
<dbReference type="GO" id="GO:0009507">
    <property type="term" value="C:chloroplast"/>
    <property type="evidence" value="ECO:0007669"/>
    <property type="project" value="UniProtKB-SubCell"/>
</dbReference>
<feature type="transmembrane region" description="Helical" evidence="13">
    <location>
        <begin position="170"/>
        <end position="191"/>
    </location>
</feature>
<dbReference type="GO" id="GO:0006508">
    <property type="term" value="P:proteolysis"/>
    <property type="evidence" value="ECO:0007669"/>
    <property type="project" value="UniProtKB-KW"/>
</dbReference>
<keyword evidence="4" id="KW-0150">Chloroplast</keyword>
<name>A0AAV8UI57_9RHOD</name>
<gene>
    <name evidence="14" type="ORF">NDN08_006572</name>
</gene>
<evidence type="ECO:0000256" key="13">
    <source>
        <dbReference type="SAM" id="Phobius"/>
    </source>
</evidence>
<evidence type="ECO:0000256" key="4">
    <source>
        <dbReference type="ARBA" id="ARBA00022528"/>
    </source>
</evidence>
<evidence type="ECO:0000256" key="9">
    <source>
        <dbReference type="ARBA" id="ARBA00022946"/>
    </source>
</evidence>
<dbReference type="InterPro" id="IPR044838">
    <property type="entry name" value="EGY1-like"/>
</dbReference>
<feature type="region of interest" description="Disordered" evidence="12">
    <location>
        <begin position="43"/>
        <end position="79"/>
    </location>
</feature>
<keyword evidence="11 13" id="KW-0472">Membrane</keyword>
<evidence type="ECO:0000256" key="6">
    <source>
        <dbReference type="ARBA" id="ARBA00022670"/>
    </source>
</evidence>
<feature type="transmembrane region" description="Helical" evidence="13">
    <location>
        <begin position="264"/>
        <end position="284"/>
    </location>
</feature>
<evidence type="ECO:0000256" key="12">
    <source>
        <dbReference type="SAM" id="MobiDB-lite"/>
    </source>
</evidence>
<evidence type="ECO:0000256" key="10">
    <source>
        <dbReference type="ARBA" id="ARBA00022989"/>
    </source>
</evidence>
<reference evidence="14 15" key="1">
    <citation type="journal article" date="2023" name="Nat. Commun.">
        <title>Origin of minicircular mitochondrial genomes in red algae.</title>
        <authorList>
            <person name="Lee Y."/>
            <person name="Cho C.H."/>
            <person name="Lee Y.M."/>
            <person name="Park S.I."/>
            <person name="Yang J.H."/>
            <person name="West J.A."/>
            <person name="Bhattacharya D."/>
            <person name="Yoon H.S."/>
        </authorList>
    </citation>
    <scope>NUCLEOTIDE SEQUENCE [LARGE SCALE GENOMIC DNA]</scope>
    <source>
        <strain evidence="14 15">CCMP1338</strain>
        <tissue evidence="14">Whole cell</tissue>
    </source>
</reference>
<accession>A0AAV8UI57</accession>
<evidence type="ECO:0000313" key="14">
    <source>
        <dbReference type="EMBL" id="KAJ8902164.1"/>
    </source>
</evidence>
<proteinExistence type="inferred from homology"/>
<keyword evidence="7 13" id="KW-0812">Transmembrane</keyword>
<comment type="caution">
    <text evidence="14">The sequence shown here is derived from an EMBL/GenBank/DDBJ whole genome shotgun (WGS) entry which is preliminary data.</text>
</comment>
<evidence type="ECO:0000256" key="7">
    <source>
        <dbReference type="ARBA" id="ARBA00022692"/>
    </source>
</evidence>
<comment type="subcellular location">
    <subcellularLocation>
        <location evidence="1">Membrane</location>
        <topology evidence="1">Multi-pass membrane protein</topology>
    </subcellularLocation>
    <subcellularLocation>
        <location evidence="2">Plastid</location>
        <location evidence="2">Chloroplast</location>
    </subcellularLocation>
</comment>
<keyword evidence="10 13" id="KW-1133">Transmembrane helix</keyword>
<dbReference type="Proteomes" id="UP001157974">
    <property type="component" value="Unassembled WGS sequence"/>
</dbReference>
<evidence type="ECO:0000256" key="8">
    <source>
        <dbReference type="ARBA" id="ARBA00022801"/>
    </source>
</evidence>
<evidence type="ECO:0000313" key="15">
    <source>
        <dbReference type="Proteomes" id="UP001157974"/>
    </source>
</evidence>
<evidence type="ECO:0000256" key="3">
    <source>
        <dbReference type="ARBA" id="ARBA00007931"/>
    </source>
</evidence>
<keyword evidence="9" id="KW-0809">Transit peptide</keyword>
<feature type="transmembrane region" description="Helical" evidence="13">
    <location>
        <begin position="328"/>
        <end position="352"/>
    </location>
</feature>
<sequence>MLGFCGVFTLHTRGNRGFPKDLCRSSRARRTCSGVGPRKLAEDEEKCASTSSTSESDKDKVDAGKHHRKDERDEGLQGEITAEEVRDMIRFFPPSAFMPLDYYVEKDSAVFNGNYRSEPSEALAVIERIFSSKFKDRYVVCMAESDSSEANSLSIVVVRSRAENRETQRVPTTILLGAFSLYFVASSLAILEPHASDLRFLPGAVVVLSIFLVLSASIVFQRLIAAKLGLKLGQAFIMPIGRPFSLPVHFSQISVPGGSLYSRFLIGLAGAPLIAVAGCMMFQLGVQLTSMSGPLWRVQSTMVTNSWLMSAMAMRLGKNLPRSHDEKIIGLHPLAVIASFLIRMAAIHLLPFTPFDGSRLLRSSLSRKYAKLISQASVCVLALACGIYPSMLTFLILRVIAKWPEDSPPRNELERVPIWTTLASYMLLWYVVFSLTPFPRNYSVFEGGRVALQFREFISRMILSPFGSLVSPNPGAEKIPGIPGYFDHETVLLMPVTGGL</sequence>
<feature type="compositionally biased region" description="Basic and acidic residues" evidence="12">
    <location>
        <begin position="55"/>
        <end position="75"/>
    </location>
</feature>
<keyword evidence="8" id="KW-0378">Hydrolase</keyword>
<dbReference type="PANTHER" id="PTHR31412">
    <property type="entry name" value="ZINC METALLOPROTEASE EGY1"/>
    <property type="match status" value="1"/>
</dbReference>
<evidence type="ECO:0000256" key="1">
    <source>
        <dbReference type="ARBA" id="ARBA00004141"/>
    </source>
</evidence>
<feature type="transmembrane region" description="Helical" evidence="13">
    <location>
        <begin position="418"/>
        <end position="438"/>
    </location>
</feature>
<comment type="similarity">
    <text evidence="3">Belongs to the peptidase M50B family.</text>
</comment>
<feature type="transmembrane region" description="Helical" evidence="13">
    <location>
        <begin position="203"/>
        <end position="224"/>
    </location>
</feature>
<dbReference type="GO" id="GO:0016020">
    <property type="term" value="C:membrane"/>
    <property type="evidence" value="ECO:0007669"/>
    <property type="project" value="UniProtKB-SubCell"/>
</dbReference>
<keyword evidence="15" id="KW-1185">Reference proteome</keyword>
<dbReference type="PANTHER" id="PTHR31412:SF0">
    <property type="entry name" value="ZINC METALLOPROTEASE EGY1, CHLOROPLASTIC-RELATED"/>
    <property type="match status" value="1"/>
</dbReference>
<keyword evidence="5" id="KW-0934">Plastid</keyword>